<dbReference type="AlphaFoldDB" id="A0AAV7UBN0"/>
<proteinExistence type="predicted"/>
<reference evidence="2" key="1">
    <citation type="journal article" date="2022" name="bioRxiv">
        <title>Sequencing and chromosome-scale assembly of the giantPleurodeles waltlgenome.</title>
        <authorList>
            <person name="Brown T."/>
            <person name="Elewa A."/>
            <person name="Iarovenko S."/>
            <person name="Subramanian E."/>
            <person name="Araus A.J."/>
            <person name="Petzold A."/>
            <person name="Susuki M."/>
            <person name="Suzuki K.-i.T."/>
            <person name="Hayashi T."/>
            <person name="Toyoda A."/>
            <person name="Oliveira C."/>
            <person name="Osipova E."/>
            <person name="Leigh N.D."/>
            <person name="Simon A."/>
            <person name="Yun M.H."/>
        </authorList>
    </citation>
    <scope>NUCLEOTIDE SEQUENCE</scope>
    <source>
        <strain evidence="2">20211129_DDA</strain>
        <tissue evidence="2">Liver</tissue>
    </source>
</reference>
<feature type="region of interest" description="Disordered" evidence="1">
    <location>
        <begin position="41"/>
        <end position="108"/>
    </location>
</feature>
<comment type="caution">
    <text evidence="2">The sequence shown here is derived from an EMBL/GenBank/DDBJ whole genome shotgun (WGS) entry which is preliminary data.</text>
</comment>
<organism evidence="2 3">
    <name type="scientific">Pleurodeles waltl</name>
    <name type="common">Iberian ribbed newt</name>
    <dbReference type="NCBI Taxonomy" id="8319"/>
    <lineage>
        <taxon>Eukaryota</taxon>
        <taxon>Metazoa</taxon>
        <taxon>Chordata</taxon>
        <taxon>Craniata</taxon>
        <taxon>Vertebrata</taxon>
        <taxon>Euteleostomi</taxon>
        <taxon>Amphibia</taxon>
        <taxon>Batrachia</taxon>
        <taxon>Caudata</taxon>
        <taxon>Salamandroidea</taxon>
        <taxon>Salamandridae</taxon>
        <taxon>Pleurodelinae</taxon>
        <taxon>Pleurodeles</taxon>
    </lineage>
</organism>
<sequence length="163" mass="16857">MFPLSSAEERVASPSCAVPNFGAGSCTGTYTHGRLRACSCDSPSVRRTRRPARPAPLFEGVSSPSAGDWDVGRWATVADGGPTTHTGPMPEGSEVSAGRPGAVSPAASPCFLPARGSSRCRGVDRLGRRRSAKSNRHAETGSYGGVASLRDERSPVVSTAQGK</sequence>
<keyword evidence="3" id="KW-1185">Reference proteome</keyword>
<gene>
    <name evidence="2" type="ORF">NDU88_002202</name>
</gene>
<dbReference type="Proteomes" id="UP001066276">
    <property type="component" value="Chromosome 3_1"/>
</dbReference>
<accession>A0AAV7UBN0</accession>
<dbReference type="EMBL" id="JANPWB010000005">
    <property type="protein sequence ID" value="KAJ1185409.1"/>
    <property type="molecule type" value="Genomic_DNA"/>
</dbReference>
<protein>
    <submittedName>
        <fullName evidence="2">Uncharacterized protein</fullName>
    </submittedName>
</protein>
<evidence type="ECO:0000256" key="1">
    <source>
        <dbReference type="SAM" id="MobiDB-lite"/>
    </source>
</evidence>
<evidence type="ECO:0000313" key="3">
    <source>
        <dbReference type="Proteomes" id="UP001066276"/>
    </source>
</evidence>
<name>A0AAV7UBN0_PLEWA</name>
<evidence type="ECO:0000313" key="2">
    <source>
        <dbReference type="EMBL" id="KAJ1185409.1"/>
    </source>
</evidence>
<feature type="region of interest" description="Disordered" evidence="1">
    <location>
        <begin position="121"/>
        <end position="163"/>
    </location>
</feature>